<dbReference type="InterPro" id="IPR000084">
    <property type="entry name" value="PE-PGRS_N"/>
</dbReference>
<feature type="domain" description="PE" evidence="1">
    <location>
        <begin position="7"/>
        <end position="94"/>
    </location>
</feature>
<dbReference type="OrthoDB" id="4731653at2"/>
<reference evidence="2 3" key="1">
    <citation type="submission" date="2015-10" db="EMBL/GenBank/DDBJ databases">
        <title>Mycobacterium gordonae draft genome assembly.</title>
        <authorList>
            <person name="Ustinova V."/>
            <person name="Smirnova T."/>
            <person name="Blagodatskikh K."/>
            <person name="Varlamov D."/>
            <person name="Larionova E."/>
            <person name="Chernousova L."/>
        </authorList>
    </citation>
    <scope>NUCLEOTIDE SEQUENCE [LARGE SCALE GENOMIC DNA]</scope>
    <source>
        <strain evidence="2 3">CTRI 14-8773</strain>
    </source>
</reference>
<evidence type="ECO:0000313" key="2">
    <source>
        <dbReference type="EMBL" id="KQH79225.1"/>
    </source>
</evidence>
<evidence type="ECO:0000259" key="1">
    <source>
        <dbReference type="Pfam" id="PF00934"/>
    </source>
</evidence>
<dbReference type="Gene3D" id="1.10.287.850">
    <property type="entry name" value="HP0062-like domain"/>
    <property type="match status" value="1"/>
</dbReference>
<dbReference type="AlphaFoldDB" id="A0A0Q2LTD1"/>
<gene>
    <name evidence="2" type="ORF">AO501_14240</name>
</gene>
<organism evidence="2 3">
    <name type="scientific">Mycobacterium gordonae</name>
    <dbReference type="NCBI Taxonomy" id="1778"/>
    <lineage>
        <taxon>Bacteria</taxon>
        <taxon>Bacillati</taxon>
        <taxon>Actinomycetota</taxon>
        <taxon>Actinomycetes</taxon>
        <taxon>Mycobacteriales</taxon>
        <taxon>Mycobacteriaceae</taxon>
        <taxon>Mycobacterium</taxon>
    </lineage>
</organism>
<dbReference type="EMBL" id="LKTM01000112">
    <property type="protein sequence ID" value="KQH79225.1"/>
    <property type="molecule type" value="Genomic_DNA"/>
</dbReference>
<dbReference type="Pfam" id="PF00934">
    <property type="entry name" value="PE"/>
    <property type="match status" value="1"/>
</dbReference>
<proteinExistence type="predicted"/>
<accession>A0A0Q2LTD1</accession>
<comment type="caution">
    <text evidence="2">The sequence shown here is derived from an EMBL/GenBank/DDBJ whole genome shotgun (WGS) entry which is preliminary data.</text>
</comment>
<dbReference type="RefSeq" id="WP_055577776.1">
    <property type="nucleotide sequence ID" value="NZ_LKTM01000112.1"/>
</dbReference>
<name>A0A0Q2LTD1_MYCGO</name>
<evidence type="ECO:0000313" key="3">
    <source>
        <dbReference type="Proteomes" id="UP000051677"/>
    </source>
</evidence>
<dbReference type="STRING" id="1778.A9W97_01850"/>
<protein>
    <submittedName>
        <fullName evidence="2">PE family protein</fullName>
    </submittedName>
</protein>
<dbReference type="Proteomes" id="UP000051677">
    <property type="component" value="Unassembled WGS sequence"/>
</dbReference>
<sequence length="96" mass="10736">MTDYNRLSIRPDEVTEVTRQLDELANRMQHVLDTERPNLTTIASGQDEVSQRVAHTLNEVHGSFTKASDQGANEIREVSATMRTHAGRISDTDLAD</sequence>